<protein>
    <submittedName>
        <fullName evidence="1">Uncharacterized protein</fullName>
    </submittedName>
</protein>
<accession>E6W3K3</accession>
<dbReference type="STRING" id="653733.Selin_1061"/>
<dbReference type="InParanoid" id="E6W3K3"/>
<evidence type="ECO:0000313" key="2">
    <source>
        <dbReference type="Proteomes" id="UP000002572"/>
    </source>
</evidence>
<dbReference type="KEGG" id="din:Selin_1061"/>
<proteinExistence type="predicted"/>
<keyword evidence="2" id="KW-1185">Reference proteome</keyword>
<dbReference type="EMBL" id="CP002432">
    <property type="protein sequence ID" value="ADU65796.1"/>
    <property type="molecule type" value="Genomic_DNA"/>
</dbReference>
<organism evidence="1 2">
    <name type="scientific">Desulfurispirillum indicum (strain ATCC BAA-1389 / DSM 22839 / S5)</name>
    <dbReference type="NCBI Taxonomy" id="653733"/>
    <lineage>
        <taxon>Bacteria</taxon>
        <taxon>Pseudomonadati</taxon>
        <taxon>Chrysiogenota</taxon>
        <taxon>Chrysiogenia</taxon>
        <taxon>Chrysiogenales</taxon>
        <taxon>Chrysiogenaceae</taxon>
        <taxon>Desulfurispirillum</taxon>
    </lineage>
</organism>
<dbReference type="Proteomes" id="UP000002572">
    <property type="component" value="Chromosome"/>
</dbReference>
<dbReference type="OrthoDB" id="5421973at2"/>
<dbReference type="eggNOG" id="ENOG5032UW0">
    <property type="taxonomic scope" value="Bacteria"/>
</dbReference>
<gene>
    <name evidence="1" type="ordered locus">Selin_1061</name>
</gene>
<dbReference type="AlphaFoldDB" id="E6W3K3"/>
<reference evidence="1 2" key="1">
    <citation type="submission" date="2010-12" db="EMBL/GenBank/DDBJ databases">
        <title>Complete sequence of Desulfurispirillum indicum S5.</title>
        <authorList>
            <consortium name="US DOE Joint Genome Institute"/>
            <person name="Lucas S."/>
            <person name="Copeland A."/>
            <person name="Lapidus A."/>
            <person name="Cheng J.-F."/>
            <person name="Goodwin L."/>
            <person name="Pitluck S."/>
            <person name="Chertkov O."/>
            <person name="Held B."/>
            <person name="Detter J.C."/>
            <person name="Han C."/>
            <person name="Tapia R."/>
            <person name="Land M."/>
            <person name="Hauser L."/>
            <person name="Kyrpides N."/>
            <person name="Ivanova N."/>
            <person name="Mikhailova N."/>
            <person name="Haggblom M."/>
            <person name="Rauschenbach I."/>
            <person name="Bini E."/>
            <person name="Woyke T."/>
        </authorList>
    </citation>
    <scope>NUCLEOTIDE SEQUENCE [LARGE SCALE GENOMIC DNA]</scope>
    <source>
        <strain evidence="2">ATCC BAA-1389 / DSM 22839 / S5</strain>
    </source>
</reference>
<sequence>MSEGRTKGDQAPELSQEMKQYFRTYWGNFPFPVMLVHRTRIIMERNALAEALGCVPGARCSDQGTKESHKGCLANLALREQSAQRRVGYLKEFGMILDAYWIPLVDFPDYFLHFSIDITEYAAEHMKLVEL</sequence>
<name>E6W3K3_DESIS</name>
<dbReference type="RefSeq" id="WP_013505677.1">
    <property type="nucleotide sequence ID" value="NC_014836.1"/>
</dbReference>
<dbReference type="HOGENOM" id="CLU_164523_0_0_0"/>
<evidence type="ECO:0000313" key="1">
    <source>
        <dbReference type="EMBL" id="ADU65796.1"/>
    </source>
</evidence>